<gene>
    <name evidence="1" type="ORF">J4D97_21975</name>
</gene>
<organism evidence="1 2">
    <name type="scientific">Hymenobacter defluvii</name>
    <dbReference type="NCBI Taxonomy" id="2054411"/>
    <lineage>
        <taxon>Bacteria</taxon>
        <taxon>Pseudomonadati</taxon>
        <taxon>Bacteroidota</taxon>
        <taxon>Cytophagia</taxon>
        <taxon>Cytophagales</taxon>
        <taxon>Hymenobacteraceae</taxon>
        <taxon>Hymenobacter</taxon>
    </lineage>
</organism>
<evidence type="ECO:0000313" key="1">
    <source>
        <dbReference type="EMBL" id="MBO3273333.1"/>
    </source>
</evidence>
<dbReference type="EMBL" id="JAGETX010000032">
    <property type="protein sequence ID" value="MBO3273333.1"/>
    <property type="molecule type" value="Genomic_DNA"/>
</dbReference>
<protein>
    <submittedName>
        <fullName evidence="1">Uncharacterized protein</fullName>
    </submittedName>
</protein>
<comment type="caution">
    <text evidence="1">The sequence shown here is derived from an EMBL/GenBank/DDBJ whole genome shotgun (WGS) entry which is preliminary data.</text>
</comment>
<name>A0ABS3TI73_9BACT</name>
<accession>A0ABS3TI73</accession>
<dbReference type="Proteomes" id="UP000670527">
    <property type="component" value="Unassembled WGS sequence"/>
</dbReference>
<sequence length="91" mass="10737">MSQLLMTVLGDYNQQLSALLARAEQQWPTLCAHENERLSEQKIEQRRRTLLLAMTYLDQLQQLLNHHPEWQEPTAFWEDNFPLPPGIRPAQ</sequence>
<reference evidence="1 2" key="1">
    <citation type="submission" date="2021-03" db="EMBL/GenBank/DDBJ databases">
        <authorList>
            <person name="Kim M.K."/>
        </authorList>
    </citation>
    <scope>NUCLEOTIDE SEQUENCE [LARGE SCALE GENOMIC DNA]</scope>
    <source>
        <strain evidence="1 2">BT507</strain>
    </source>
</reference>
<keyword evidence="2" id="KW-1185">Reference proteome</keyword>
<proteinExistence type="predicted"/>
<dbReference type="RefSeq" id="WP_208309464.1">
    <property type="nucleotide sequence ID" value="NZ_JAGETX010000032.1"/>
</dbReference>
<evidence type="ECO:0000313" key="2">
    <source>
        <dbReference type="Proteomes" id="UP000670527"/>
    </source>
</evidence>